<organism evidence="1 2">
    <name type="scientific">Blautia obeum ATCC 29174</name>
    <dbReference type="NCBI Taxonomy" id="411459"/>
    <lineage>
        <taxon>Bacteria</taxon>
        <taxon>Bacillati</taxon>
        <taxon>Bacillota</taxon>
        <taxon>Clostridia</taxon>
        <taxon>Lachnospirales</taxon>
        <taxon>Lachnospiraceae</taxon>
        <taxon>Blautia</taxon>
    </lineage>
</organism>
<sequence>MELYEGISDFQLLTPIEDGINAVSEAERLLSIYLKTLQDLFFVLADSKSADLASVVHNPRFSPCLISSLWSI</sequence>
<protein>
    <submittedName>
        <fullName evidence="1">Uncharacterized protein</fullName>
    </submittedName>
</protein>
<evidence type="ECO:0000313" key="1">
    <source>
        <dbReference type="EMBL" id="EDM86309.1"/>
    </source>
</evidence>
<dbReference type="EMBL" id="AAVO02000016">
    <property type="protein sequence ID" value="EDM86309.1"/>
    <property type="molecule type" value="Genomic_DNA"/>
</dbReference>
<comment type="caution">
    <text evidence="1">The sequence shown here is derived from an EMBL/GenBank/DDBJ whole genome shotgun (WGS) entry which is preliminary data.</text>
</comment>
<dbReference type="HOGENOM" id="CLU_2714306_0_0_9"/>
<name>A5ZVR9_9FIRM</name>
<accession>A5ZVR9</accession>
<dbReference type="Proteomes" id="UP000006002">
    <property type="component" value="Unassembled WGS sequence"/>
</dbReference>
<gene>
    <name evidence="1" type="ORF">RUMOBE_03111</name>
</gene>
<dbReference type="AlphaFoldDB" id="A5ZVR9"/>
<reference evidence="1 2" key="1">
    <citation type="submission" date="2007-03" db="EMBL/GenBank/DDBJ databases">
        <authorList>
            <person name="Fulton L."/>
            <person name="Clifton S."/>
            <person name="Fulton B."/>
            <person name="Xu J."/>
            <person name="Minx P."/>
            <person name="Pepin K.H."/>
            <person name="Johnson M."/>
            <person name="Thiruvilangam P."/>
            <person name="Bhonagiri V."/>
            <person name="Nash W.E."/>
            <person name="Mardis E.R."/>
            <person name="Wilson R.K."/>
        </authorList>
    </citation>
    <scope>NUCLEOTIDE SEQUENCE [LARGE SCALE GENOMIC DNA]</scope>
    <source>
        <strain evidence="1 2">ATCC 29174</strain>
    </source>
</reference>
<evidence type="ECO:0000313" key="2">
    <source>
        <dbReference type="Proteomes" id="UP000006002"/>
    </source>
</evidence>
<proteinExistence type="predicted"/>
<reference evidence="1 2" key="2">
    <citation type="submission" date="2007-04" db="EMBL/GenBank/DDBJ databases">
        <title>Draft genome sequence of Ruminococcus obeum (ATCC 29174).</title>
        <authorList>
            <person name="Sudarsanam P."/>
            <person name="Ley R."/>
            <person name="Guruge J."/>
            <person name="Turnbaugh P.J."/>
            <person name="Mahowald M."/>
            <person name="Liep D."/>
            <person name="Gordon J."/>
        </authorList>
    </citation>
    <scope>NUCLEOTIDE SEQUENCE [LARGE SCALE GENOMIC DNA]</scope>
    <source>
        <strain evidence="1 2">ATCC 29174</strain>
    </source>
</reference>